<evidence type="ECO:0000313" key="1">
    <source>
        <dbReference type="EMBL" id="ELS59212.1"/>
    </source>
</evidence>
<name>A0A9W5LEF8_9BACI</name>
<sequence length="57" mass="6936">MNWIGDMAIKNFDHLSNHHSSKLAGNENERYHDYYNRAVYNQAICLDFIKRSFIYFY</sequence>
<comment type="caution">
    <text evidence="1">The sequence shown here is derived from an EMBL/GenBank/DDBJ whole genome shotgun (WGS) entry which is preliminary data.</text>
</comment>
<proteinExistence type="predicted"/>
<dbReference type="AlphaFoldDB" id="A0A9W5LEF8"/>
<protein>
    <submittedName>
        <fullName evidence="1">Uncharacterized protein</fullName>
    </submittedName>
</protein>
<keyword evidence="2" id="KW-1185">Reference proteome</keyword>
<dbReference type="Proteomes" id="UP000011182">
    <property type="component" value="Unassembled WGS sequence"/>
</dbReference>
<dbReference type="EMBL" id="AMXN01000011">
    <property type="protein sequence ID" value="ELS59212.1"/>
    <property type="molecule type" value="Genomic_DNA"/>
</dbReference>
<accession>A0A9W5LEF8</accession>
<gene>
    <name evidence="1" type="ORF">BSI_42050</name>
</gene>
<reference evidence="1 2" key="1">
    <citation type="journal article" date="2014" name="Syst. Appl. Microbiol.">
        <title>Genomic insights into the taxonomic status of the three subspecies of Bacillus subtilis.</title>
        <authorList>
            <person name="Yi H."/>
            <person name="Chun J."/>
            <person name="Cha C.J."/>
        </authorList>
    </citation>
    <scope>NUCLEOTIDE SEQUENCE [LARGE SCALE GENOMIC DNA]</scope>
    <source>
        <strain evidence="1 2">KCTC 13429</strain>
    </source>
</reference>
<evidence type="ECO:0000313" key="2">
    <source>
        <dbReference type="Proteomes" id="UP000011182"/>
    </source>
</evidence>
<organism evidence="1 2">
    <name type="scientific">Bacillus inaquosorum KCTC 13429</name>
    <dbReference type="NCBI Taxonomy" id="1236548"/>
    <lineage>
        <taxon>Bacteria</taxon>
        <taxon>Bacillati</taxon>
        <taxon>Bacillota</taxon>
        <taxon>Bacilli</taxon>
        <taxon>Bacillales</taxon>
        <taxon>Bacillaceae</taxon>
        <taxon>Bacillus</taxon>
    </lineage>
</organism>